<dbReference type="KEGG" id="rtu:PR017_05220"/>
<dbReference type="EMBL" id="CP117255">
    <property type="protein sequence ID" value="WFR96531.1"/>
    <property type="molecule type" value="Genomic_DNA"/>
</dbReference>
<evidence type="ECO:0000256" key="1">
    <source>
        <dbReference type="ARBA" id="ARBA00023015"/>
    </source>
</evidence>
<evidence type="ECO:0000256" key="4">
    <source>
        <dbReference type="PROSITE-ProRule" id="PRU00335"/>
    </source>
</evidence>
<evidence type="ECO:0000256" key="3">
    <source>
        <dbReference type="ARBA" id="ARBA00023163"/>
    </source>
</evidence>
<dbReference type="SUPFAM" id="SSF48498">
    <property type="entry name" value="Tetracyclin repressor-like, C-terminal domain"/>
    <property type="match status" value="1"/>
</dbReference>
<dbReference type="InterPro" id="IPR009057">
    <property type="entry name" value="Homeodomain-like_sf"/>
</dbReference>
<dbReference type="PANTHER" id="PTHR30055:SF234">
    <property type="entry name" value="HTH-TYPE TRANSCRIPTIONAL REGULATOR BETI"/>
    <property type="match status" value="1"/>
</dbReference>
<dbReference type="SUPFAM" id="SSF46689">
    <property type="entry name" value="Homeodomain-like"/>
    <property type="match status" value="1"/>
</dbReference>
<dbReference type="PANTHER" id="PTHR30055">
    <property type="entry name" value="HTH-TYPE TRANSCRIPTIONAL REGULATOR RUTR"/>
    <property type="match status" value="1"/>
</dbReference>
<dbReference type="RefSeq" id="WP_111220807.1">
    <property type="nucleotide sequence ID" value="NZ_CP117255.1"/>
</dbReference>
<reference evidence="6 7" key="1">
    <citation type="journal article" date="2018" name="Sci. Rep.">
        <title>Rhizobium tumorigenes sp. nov., a novel plant tumorigenic bacterium isolated from cane gall tumors on thornless blackberry.</title>
        <authorList>
            <person name="Kuzmanovi N."/>
            <person name="Smalla K."/>
            <person name="Gronow S."/>
            <person name="PuBawska J."/>
        </authorList>
    </citation>
    <scope>NUCLEOTIDE SEQUENCE [LARGE SCALE GENOMIC DNA]</scope>
    <source>
        <strain evidence="6 7">1078</strain>
    </source>
</reference>
<dbReference type="InterPro" id="IPR050109">
    <property type="entry name" value="HTH-type_TetR-like_transc_reg"/>
</dbReference>
<dbReference type="PRINTS" id="PR00455">
    <property type="entry name" value="HTHTETR"/>
</dbReference>
<sequence length="220" mass="23896">MADSVLVLERPTNAALSEPIKPLRNRPATERNILESAKALLAGHGFQAFGINAVARRAGCDKQLIYRYYGGLDGLVEAIGADLGSWVRDRIPDDSGGMFMLTYGDLMERLALLFLDALRADPLMRRIVAWEVSEQTEQVRKLSEARSKALAAWIDRMRGSLVPPKGVDAVAVNAIILAAIQHLVLSAAIGGQCAGLSLRSEKDWDKAATGLKRIVRAVYG</sequence>
<dbReference type="InterPro" id="IPR036271">
    <property type="entry name" value="Tet_transcr_reg_TetR-rel_C_sf"/>
</dbReference>
<dbReference type="GO" id="GO:0000976">
    <property type="term" value="F:transcription cis-regulatory region binding"/>
    <property type="evidence" value="ECO:0007669"/>
    <property type="project" value="TreeGrafter"/>
</dbReference>
<dbReference type="Gene3D" id="1.10.357.10">
    <property type="entry name" value="Tetracycline Repressor, domain 2"/>
    <property type="match status" value="1"/>
</dbReference>
<accession>A0AAF1KEZ6</accession>
<dbReference type="AlphaFoldDB" id="A0AAF1KEZ6"/>
<organism evidence="6 7">
    <name type="scientific">Rhizobium tumorigenes</name>
    <dbReference type="NCBI Taxonomy" id="2041385"/>
    <lineage>
        <taxon>Bacteria</taxon>
        <taxon>Pseudomonadati</taxon>
        <taxon>Pseudomonadota</taxon>
        <taxon>Alphaproteobacteria</taxon>
        <taxon>Hyphomicrobiales</taxon>
        <taxon>Rhizobiaceae</taxon>
        <taxon>Rhizobium/Agrobacterium group</taxon>
        <taxon>Rhizobium</taxon>
    </lineage>
</organism>
<keyword evidence="3" id="KW-0804">Transcription</keyword>
<proteinExistence type="predicted"/>
<dbReference type="InterPro" id="IPR001647">
    <property type="entry name" value="HTH_TetR"/>
</dbReference>
<evidence type="ECO:0000256" key="2">
    <source>
        <dbReference type="ARBA" id="ARBA00023125"/>
    </source>
</evidence>
<dbReference type="PROSITE" id="PS50977">
    <property type="entry name" value="HTH_TETR_2"/>
    <property type="match status" value="1"/>
</dbReference>
<dbReference type="GO" id="GO:0003700">
    <property type="term" value="F:DNA-binding transcription factor activity"/>
    <property type="evidence" value="ECO:0007669"/>
    <property type="project" value="TreeGrafter"/>
</dbReference>
<keyword evidence="7" id="KW-1185">Reference proteome</keyword>
<feature type="DNA-binding region" description="H-T-H motif" evidence="4">
    <location>
        <begin position="50"/>
        <end position="69"/>
    </location>
</feature>
<dbReference type="Proteomes" id="UP000249499">
    <property type="component" value="Chromosome"/>
</dbReference>
<evidence type="ECO:0000313" key="7">
    <source>
        <dbReference type="Proteomes" id="UP000249499"/>
    </source>
</evidence>
<evidence type="ECO:0000313" key="6">
    <source>
        <dbReference type="EMBL" id="WFR96531.1"/>
    </source>
</evidence>
<feature type="domain" description="HTH tetR-type" evidence="5">
    <location>
        <begin position="27"/>
        <end position="87"/>
    </location>
</feature>
<dbReference type="Pfam" id="PF00440">
    <property type="entry name" value="TetR_N"/>
    <property type="match status" value="1"/>
</dbReference>
<gene>
    <name evidence="6" type="ORF">PR017_05220</name>
</gene>
<protein>
    <submittedName>
        <fullName evidence="6">TetR/AcrR family transcriptional regulator</fullName>
    </submittedName>
</protein>
<reference evidence="7" key="2">
    <citation type="journal article" date="2023" name="MicrobiologyOpen">
        <title>Genomics of the tumorigenes clade of the family Rhizobiaceae and description of Rhizobium rhododendri sp. nov.</title>
        <authorList>
            <person name="Kuzmanovic N."/>
            <person name="diCenzo G.C."/>
            <person name="Bunk B."/>
            <person name="Sproeer C."/>
            <person name="Fruehling A."/>
            <person name="Neumann-Schaal M."/>
            <person name="Overmann J."/>
            <person name="Smalla K."/>
        </authorList>
    </citation>
    <scope>NUCLEOTIDE SEQUENCE [LARGE SCALE GENOMIC DNA]</scope>
    <source>
        <strain evidence="7">1078</strain>
    </source>
</reference>
<evidence type="ECO:0000259" key="5">
    <source>
        <dbReference type="PROSITE" id="PS50977"/>
    </source>
</evidence>
<name>A0AAF1KEZ6_9HYPH</name>
<keyword evidence="2 4" id="KW-0238">DNA-binding</keyword>
<keyword evidence="1" id="KW-0805">Transcription regulation</keyword>